<keyword evidence="6" id="KW-0812">Transmembrane</keyword>
<evidence type="ECO:0000256" key="4">
    <source>
        <dbReference type="PROSITE-ProRule" id="PRU00473"/>
    </source>
</evidence>
<feature type="compositionally biased region" description="Basic and acidic residues" evidence="5">
    <location>
        <begin position="215"/>
        <end position="225"/>
    </location>
</feature>
<reference evidence="8 9" key="1">
    <citation type="submission" date="2017-06" db="EMBL/GenBank/DDBJ databases">
        <authorList>
            <person name="Kim H.J."/>
            <person name="Triplett B.A."/>
        </authorList>
    </citation>
    <scope>NUCLEOTIDE SEQUENCE [LARGE SCALE GENOMIC DNA]</scope>
    <source>
        <strain evidence="8 9">DSM 22179</strain>
    </source>
</reference>
<dbReference type="CDD" id="cd07185">
    <property type="entry name" value="OmpA_C-like"/>
    <property type="match status" value="1"/>
</dbReference>
<comment type="subcellular location">
    <subcellularLocation>
        <location evidence="1">Cell outer membrane</location>
    </subcellularLocation>
</comment>
<dbReference type="Proteomes" id="UP000198122">
    <property type="component" value="Unassembled WGS sequence"/>
</dbReference>
<dbReference type="PANTHER" id="PTHR30329:SF21">
    <property type="entry name" value="LIPOPROTEIN YIAD-RELATED"/>
    <property type="match status" value="1"/>
</dbReference>
<evidence type="ECO:0000256" key="1">
    <source>
        <dbReference type="ARBA" id="ARBA00004442"/>
    </source>
</evidence>
<dbReference type="AlphaFoldDB" id="A0A212U615"/>
<evidence type="ECO:0000256" key="5">
    <source>
        <dbReference type="SAM" id="MobiDB-lite"/>
    </source>
</evidence>
<feature type="compositionally biased region" description="Low complexity" evidence="5">
    <location>
        <begin position="297"/>
        <end position="326"/>
    </location>
</feature>
<feature type="transmembrane region" description="Helical" evidence="6">
    <location>
        <begin position="37"/>
        <end position="57"/>
    </location>
</feature>
<feature type="compositionally biased region" description="Polar residues" evidence="5">
    <location>
        <begin position="427"/>
        <end position="437"/>
    </location>
</feature>
<dbReference type="Pfam" id="PF00691">
    <property type="entry name" value="OmpA"/>
    <property type="match status" value="1"/>
</dbReference>
<feature type="region of interest" description="Disordered" evidence="5">
    <location>
        <begin position="62"/>
        <end position="91"/>
    </location>
</feature>
<keyword evidence="3" id="KW-0998">Cell outer membrane</keyword>
<feature type="compositionally biased region" description="Gly residues" evidence="5">
    <location>
        <begin position="281"/>
        <end position="296"/>
    </location>
</feature>
<sequence length="454" mass="45385">MSDQWGGDDRLDDRDGFDEHEDWYEVSRRYRRGLGGWWWAALALIPLLLALIGSFLFGGKDDEPTGDESSKSSASGSGESSGSSSDAAAAADAVSYRGGADEVDFAASAPSEADREALVGAVKDANVGRAVNAEVKVDESAPLLEGAALGGLTSALQAGGEGLRIDGDASELTLTGEIADEAARKKVLAGLGKAYPDAKIVDDALKIAAGGRGGEGSKGDEEAKGDGASSKASPTSSAEESGSTSGKGDESDESGKGSEGSAEPTSGGSGSSGSGTEEKGSGGSSSTGGGGEGSGSTDGASESGQGKGSDSSPSPSSTEASEPAVAAVGKVEDLTCENASASMDRILAANPVTFPSGSDALYGDSAVNVYRIGSVLADCDVTVTVVGHTDNRSDDQLNERVSEMRAEKVAQALVVAGVDFGDITKKSAGSSQPVASNDSEDGRAKNRRVSLQVN</sequence>
<feature type="region of interest" description="Disordered" evidence="5">
    <location>
        <begin position="423"/>
        <end position="454"/>
    </location>
</feature>
<dbReference type="PROSITE" id="PS51123">
    <property type="entry name" value="OMPA_2"/>
    <property type="match status" value="1"/>
</dbReference>
<evidence type="ECO:0000256" key="6">
    <source>
        <dbReference type="SAM" id="Phobius"/>
    </source>
</evidence>
<feature type="region of interest" description="Disordered" evidence="5">
    <location>
        <begin position="210"/>
        <end position="326"/>
    </location>
</feature>
<keyword evidence="6" id="KW-1133">Transmembrane helix</keyword>
<dbReference type="InterPro" id="IPR050330">
    <property type="entry name" value="Bact_OuterMem_StrucFunc"/>
</dbReference>
<organism evidence="8 9">
    <name type="scientific">Kytococcus aerolatus</name>
    <dbReference type="NCBI Taxonomy" id="592308"/>
    <lineage>
        <taxon>Bacteria</taxon>
        <taxon>Bacillati</taxon>
        <taxon>Actinomycetota</taxon>
        <taxon>Actinomycetes</taxon>
        <taxon>Micrococcales</taxon>
        <taxon>Kytococcaceae</taxon>
        <taxon>Kytococcus</taxon>
    </lineage>
</organism>
<evidence type="ECO:0000256" key="2">
    <source>
        <dbReference type="ARBA" id="ARBA00023136"/>
    </source>
</evidence>
<dbReference type="OrthoDB" id="5186344at2"/>
<feature type="compositionally biased region" description="Low complexity" evidence="5">
    <location>
        <begin position="232"/>
        <end position="246"/>
    </location>
</feature>
<keyword evidence="2 4" id="KW-0472">Membrane</keyword>
<feature type="compositionally biased region" description="Low complexity" evidence="5">
    <location>
        <begin position="71"/>
        <end position="91"/>
    </location>
</feature>
<evidence type="ECO:0000256" key="3">
    <source>
        <dbReference type="ARBA" id="ARBA00023237"/>
    </source>
</evidence>
<protein>
    <submittedName>
        <fullName evidence="8">Peptidoglycan-binding protein ArfA</fullName>
    </submittedName>
</protein>
<gene>
    <name evidence="8" type="ORF">SAMN05445756_2102</name>
</gene>
<accession>A0A212U615</accession>
<dbReference type="Gene3D" id="3.30.1330.60">
    <property type="entry name" value="OmpA-like domain"/>
    <property type="match status" value="1"/>
</dbReference>
<evidence type="ECO:0000259" key="7">
    <source>
        <dbReference type="PROSITE" id="PS51123"/>
    </source>
</evidence>
<dbReference type="InterPro" id="IPR006665">
    <property type="entry name" value="OmpA-like"/>
</dbReference>
<dbReference type="SUPFAM" id="SSF103088">
    <property type="entry name" value="OmpA-like"/>
    <property type="match status" value="1"/>
</dbReference>
<dbReference type="EMBL" id="FYEZ01000003">
    <property type="protein sequence ID" value="SNC73705.1"/>
    <property type="molecule type" value="Genomic_DNA"/>
</dbReference>
<dbReference type="InterPro" id="IPR006664">
    <property type="entry name" value="OMP_bac"/>
</dbReference>
<proteinExistence type="predicted"/>
<feature type="domain" description="OmpA-like" evidence="7">
    <location>
        <begin position="341"/>
        <end position="454"/>
    </location>
</feature>
<evidence type="ECO:0000313" key="8">
    <source>
        <dbReference type="EMBL" id="SNC73705.1"/>
    </source>
</evidence>
<dbReference type="PRINTS" id="PR01021">
    <property type="entry name" value="OMPADOMAIN"/>
</dbReference>
<dbReference type="PANTHER" id="PTHR30329">
    <property type="entry name" value="STATOR ELEMENT OF FLAGELLAR MOTOR COMPLEX"/>
    <property type="match status" value="1"/>
</dbReference>
<name>A0A212U615_9MICO</name>
<dbReference type="RefSeq" id="WP_088819081.1">
    <property type="nucleotide sequence ID" value="NZ_FYEZ01000003.1"/>
</dbReference>
<dbReference type="Gene3D" id="3.40.1520.20">
    <property type="match status" value="1"/>
</dbReference>
<evidence type="ECO:0000313" key="9">
    <source>
        <dbReference type="Proteomes" id="UP000198122"/>
    </source>
</evidence>
<keyword evidence="9" id="KW-1185">Reference proteome</keyword>
<feature type="compositionally biased region" description="Basic and acidic residues" evidence="5">
    <location>
        <begin position="247"/>
        <end position="256"/>
    </location>
</feature>
<dbReference type="GO" id="GO:0009279">
    <property type="term" value="C:cell outer membrane"/>
    <property type="evidence" value="ECO:0007669"/>
    <property type="project" value="UniProtKB-SubCell"/>
</dbReference>
<dbReference type="InterPro" id="IPR036737">
    <property type="entry name" value="OmpA-like_sf"/>
</dbReference>